<dbReference type="Pfam" id="PF00264">
    <property type="entry name" value="Tyrosinase"/>
    <property type="match status" value="1"/>
</dbReference>
<dbReference type="EMBL" id="NWSY01000015">
    <property type="protein sequence ID" value="PDT21830.1"/>
    <property type="molecule type" value="Genomic_DNA"/>
</dbReference>
<gene>
    <name evidence="5" type="ORF">CO674_19985</name>
</gene>
<dbReference type="PRINTS" id="PR00092">
    <property type="entry name" value="TYROSINASE"/>
</dbReference>
<organism evidence="5 6">
    <name type="scientific">Rhizobium hidalgonense</name>
    <dbReference type="NCBI Taxonomy" id="1538159"/>
    <lineage>
        <taxon>Bacteria</taxon>
        <taxon>Pseudomonadati</taxon>
        <taxon>Pseudomonadota</taxon>
        <taxon>Alphaproteobacteria</taxon>
        <taxon>Hyphomicrobiales</taxon>
        <taxon>Rhizobiaceae</taxon>
        <taxon>Rhizobium/Agrobacterium group</taxon>
        <taxon>Rhizobium</taxon>
    </lineage>
</organism>
<dbReference type="PANTHER" id="PTHR11474:SF76">
    <property type="entry name" value="SHKT DOMAIN-CONTAINING PROTEIN"/>
    <property type="match status" value="1"/>
</dbReference>
<evidence type="ECO:0000259" key="3">
    <source>
        <dbReference type="PROSITE" id="PS00497"/>
    </source>
</evidence>
<dbReference type="RefSeq" id="WP_097535529.1">
    <property type="nucleotide sequence ID" value="NZ_LODW01000043.1"/>
</dbReference>
<reference evidence="5 6" key="1">
    <citation type="submission" date="2017-09" db="EMBL/GenBank/DDBJ databases">
        <title>Comparative genomics of rhizobia isolated from Phaseolus vulgaris in China.</title>
        <authorList>
            <person name="Tong W."/>
        </authorList>
    </citation>
    <scope>NUCLEOTIDE SEQUENCE [LARGE SCALE GENOMIC DNA]</scope>
    <source>
        <strain evidence="5 6">FH14</strain>
    </source>
</reference>
<feature type="domain" description="Tyrosinase copper-binding" evidence="3">
    <location>
        <begin position="80"/>
        <end position="97"/>
    </location>
</feature>
<dbReference type="PROSITE" id="PS00498">
    <property type="entry name" value="TYROSINASE_2"/>
    <property type="match status" value="1"/>
</dbReference>
<sequence length="507" mass="55590">MHVRRNVWELGADWADPILWYARAVGQLKGKRLADRTGWRFWAGMHGYHQGLWEFYGYKTPAEQLPGKKDFDDLWLQCQHGSWYFLPWHRGYLIGFEKLIRATIVSLGGPDDWALPYWNYFKPGQDGLPPAFASPDWPDGKGNNPLFVEQRWGPDPSNPGQVFIPSDAVSLDALDQLKFTGVESGGETGFGGIDTGFEHGGRNHGKLESDPHDQVHGLTGGEKLFPGVSPRPLPGLMSAPDTAGLDPIFWLHHSNIDRLWQVWRLIKPTHLDPVQQDWKDGPKSLGQRPFVVPLPDASLWEYTPGEMADFAILDYTYDDFTPAAHSSTIAPAAAKPVTPEVVMTPPIVEVVGSIQAVPVVGKLAEAQVPLNAQMRAKVASKMSTAPALSTNGDEPEKVLLNLENVTGYSDATVLQVFVEFPRKDGAQSIERKVGSVGLFGVTKATEANDGHGDGLSYVLDITKPYSEVAGSSDIDPATLTVRLLPVAPVHEASEVKVGRISIVRQGE</sequence>
<proteinExistence type="predicted"/>
<name>A0ABX4JPI1_9HYPH</name>
<keyword evidence="1" id="KW-0479">Metal-binding</keyword>
<dbReference type="Pfam" id="PF25271">
    <property type="entry name" value="DUF7868"/>
    <property type="match status" value="1"/>
</dbReference>
<keyword evidence="6" id="KW-1185">Reference proteome</keyword>
<evidence type="ECO:0000259" key="4">
    <source>
        <dbReference type="PROSITE" id="PS00498"/>
    </source>
</evidence>
<keyword evidence="2" id="KW-0186">Copper</keyword>
<evidence type="ECO:0000313" key="6">
    <source>
        <dbReference type="Proteomes" id="UP000219914"/>
    </source>
</evidence>
<dbReference type="InterPro" id="IPR050316">
    <property type="entry name" value="Tyrosinase/Hemocyanin"/>
</dbReference>
<dbReference type="PANTHER" id="PTHR11474">
    <property type="entry name" value="TYROSINASE FAMILY MEMBER"/>
    <property type="match status" value="1"/>
</dbReference>
<comment type="caution">
    <text evidence="5">The sequence shown here is derived from an EMBL/GenBank/DDBJ whole genome shotgun (WGS) entry which is preliminary data.</text>
</comment>
<dbReference type="SUPFAM" id="SSF48056">
    <property type="entry name" value="Di-copper centre-containing domain"/>
    <property type="match status" value="1"/>
</dbReference>
<feature type="domain" description="Tyrosinase copper-binding" evidence="4">
    <location>
        <begin position="246"/>
        <end position="257"/>
    </location>
</feature>
<dbReference type="InterPro" id="IPR057190">
    <property type="entry name" value="DUF7868"/>
</dbReference>
<evidence type="ECO:0000256" key="2">
    <source>
        <dbReference type="ARBA" id="ARBA00023008"/>
    </source>
</evidence>
<accession>A0ABX4JPI1</accession>
<evidence type="ECO:0000256" key="1">
    <source>
        <dbReference type="ARBA" id="ARBA00022723"/>
    </source>
</evidence>
<dbReference type="Proteomes" id="UP000219914">
    <property type="component" value="Unassembled WGS sequence"/>
</dbReference>
<evidence type="ECO:0000313" key="5">
    <source>
        <dbReference type="EMBL" id="PDT21830.1"/>
    </source>
</evidence>
<dbReference type="PROSITE" id="PS00497">
    <property type="entry name" value="TYROSINASE_1"/>
    <property type="match status" value="1"/>
</dbReference>
<dbReference type="InterPro" id="IPR008922">
    <property type="entry name" value="Di-copper_centre_dom_sf"/>
</dbReference>
<dbReference type="Gene3D" id="1.10.1280.10">
    <property type="entry name" value="Di-copper center containing domain from catechol oxidase"/>
    <property type="match status" value="1"/>
</dbReference>
<protein>
    <submittedName>
        <fullName evidence="5">Tyrosinase</fullName>
    </submittedName>
</protein>
<dbReference type="InterPro" id="IPR002227">
    <property type="entry name" value="Tyrosinase_Cu-bd"/>
</dbReference>